<comment type="caution">
    <text evidence="1">The sequence shown here is derived from an EMBL/GenBank/DDBJ whole genome shotgun (WGS) entry which is preliminary data.</text>
</comment>
<proteinExistence type="predicted"/>
<sequence length="119" mass="12780">MFDSFIVSQIHGLTVAEFIKGGKGFFTIALGSVATFLVTPLLRATNLATAGQMAVLVCDLFFKSTGAGGIRPCSMPFGVDQLSNKSEMNLESYFGWYHADASLDGSLGFDSCCLRYTDI</sequence>
<protein>
    <submittedName>
        <fullName evidence="1">Uncharacterized protein</fullName>
    </submittedName>
</protein>
<evidence type="ECO:0000313" key="2">
    <source>
        <dbReference type="Proteomes" id="UP001396334"/>
    </source>
</evidence>
<dbReference type="Gene3D" id="1.20.1250.20">
    <property type="entry name" value="MFS general substrate transporter like domains"/>
    <property type="match status" value="1"/>
</dbReference>
<dbReference type="EMBL" id="JBBPBN010000056">
    <property type="protein sequence ID" value="KAK8989817.1"/>
    <property type="molecule type" value="Genomic_DNA"/>
</dbReference>
<evidence type="ECO:0000313" key="1">
    <source>
        <dbReference type="EMBL" id="KAK8989817.1"/>
    </source>
</evidence>
<dbReference type="InterPro" id="IPR036259">
    <property type="entry name" value="MFS_trans_sf"/>
</dbReference>
<organism evidence="1 2">
    <name type="scientific">Hibiscus sabdariffa</name>
    <name type="common">roselle</name>
    <dbReference type="NCBI Taxonomy" id="183260"/>
    <lineage>
        <taxon>Eukaryota</taxon>
        <taxon>Viridiplantae</taxon>
        <taxon>Streptophyta</taxon>
        <taxon>Embryophyta</taxon>
        <taxon>Tracheophyta</taxon>
        <taxon>Spermatophyta</taxon>
        <taxon>Magnoliopsida</taxon>
        <taxon>eudicotyledons</taxon>
        <taxon>Gunneridae</taxon>
        <taxon>Pentapetalae</taxon>
        <taxon>rosids</taxon>
        <taxon>malvids</taxon>
        <taxon>Malvales</taxon>
        <taxon>Malvaceae</taxon>
        <taxon>Malvoideae</taxon>
        <taxon>Hibiscus</taxon>
    </lineage>
</organism>
<gene>
    <name evidence="1" type="ORF">V6N11_064233</name>
</gene>
<keyword evidence="2" id="KW-1185">Reference proteome</keyword>
<reference evidence="1 2" key="1">
    <citation type="journal article" date="2024" name="G3 (Bethesda)">
        <title>Genome assembly of Hibiscus sabdariffa L. provides insights into metabolisms of medicinal natural products.</title>
        <authorList>
            <person name="Kim T."/>
        </authorList>
    </citation>
    <scope>NUCLEOTIDE SEQUENCE [LARGE SCALE GENOMIC DNA]</scope>
    <source>
        <strain evidence="1">TK-2024</strain>
        <tissue evidence="1">Old leaves</tissue>
    </source>
</reference>
<accession>A0ABR2PN24</accession>
<dbReference type="Proteomes" id="UP001396334">
    <property type="component" value="Unassembled WGS sequence"/>
</dbReference>
<name>A0ABR2PN24_9ROSI</name>